<dbReference type="Proteomes" id="UP000484164">
    <property type="component" value="Unassembled WGS sequence"/>
</dbReference>
<comment type="caution">
    <text evidence="2">The sequence shown here is derived from an EMBL/GenBank/DDBJ whole genome shotgun (WGS) entry which is preliminary data.</text>
</comment>
<dbReference type="SUPFAM" id="SSF50956">
    <property type="entry name" value="Thermostable phytase (3-phytase)"/>
    <property type="match status" value="1"/>
</dbReference>
<reference evidence="2 3" key="1">
    <citation type="submission" date="2019-10" db="EMBL/GenBank/DDBJ databases">
        <title>Genome sequence of Phaeocystidibacter marisrubri JCM30614 (type strain).</title>
        <authorList>
            <person name="Bowman J.P."/>
        </authorList>
    </citation>
    <scope>NUCLEOTIDE SEQUENCE [LARGE SCALE GENOMIC DNA]</scope>
    <source>
        <strain evidence="2 3">JCM 30614</strain>
    </source>
</reference>
<dbReference type="OrthoDB" id="8696437at2"/>
<protein>
    <submittedName>
        <fullName evidence="2">Phytase</fullName>
    </submittedName>
</protein>
<dbReference type="RefSeq" id="WP_151693695.1">
    <property type="nucleotide sequence ID" value="NZ_BMGX01000001.1"/>
</dbReference>
<dbReference type="GO" id="GO:0016158">
    <property type="term" value="F:inositol hexakisphosphate 3-phosphatase activity"/>
    <property type="evidence" value="ECO:0007669"/>
    <property type="project" value="InterPro"/>
</dbReference>
<sequence>MLKKLMIAAVCIQMAACNPNTTPSSNGFQVKAVVETEESNSVEGDDAADDPAIWYNEAQPEKSLILGTNKKLGLEVYNLEGKRLATYPTGRLNNVDVRRGFRFRGQLVDVVAASNRTRNGLDVWVIDPSGTQFELVSDTTFVSPLEEVYGLCMYSQVSDNSIHVFVNGKEGVVEQYQLVENDSTVTFQLLHKYHAEGQVEGMVTDEERGLLYVGEEDGGIYVYTIGSDKPRTRIDHSGEENPDLQYDIEGLALYINEDGSGYLISSSQGNNRFAMYDRHTYAYLGFFEVVAGDAIDGVKETDGIDVIAKSLGAQFPKGIFIAQDGFNTKDGIDVPQNFKIVSWSEIVEAFDAKH</sequence>
<dbReference type="Pfam" id="PF02333">
    <property type="entry name" value="Phytase"/>
    <property type="match status" value="1"/>
</dbReference>
<dbReference type="PROSITE" id="PS51662">
    <property type="entry name" value="BP_PHYTASE"/>
    <property type="match status" value="1"/>
</dbReference>
<gene>
    <name evidence="2" type="ORF">F8C82_11320</name>
</gene>
<evidence type="ECO:0000259" key="1">
    <source>
        <dbReference type="PROSITE" id="PS51662"/>
    </source>
</evidence>
<dbReference type="EMBL" id="WBVQ01000002">
    <property type="protein sequence ID" value="KAB2816268.1"/>
    <property type="molecule type" value="Genomic_DNA"/>
</dbReference>
<dbReference type="InterPro" id="IPR003431">
    <property type="entry name" value="B-propeller_Phytase"/>
</dbReference>
<keyword evidence="3" id="KW-1185">Reference proteome</keyword>
<organism evidence="2 3">
    <name type="scientific">Phaeocystidibacter marisrubri</name>
    <dbReference type="NCBI Taxonomy" id="1577780"/>
    <lineage>
        <taxon>Bacteria</taxon>
        <taxon>Pseudomonadati</taxon>
        <taxon>Bacteroidota</taxon>
        <taxon>Flavobacteriia</taxon>
        <taxon>Flavobacteriales</taxon>
        <taxon>Phaeocystidibacteraceae</taxon>
        <taxon>Phaeocystidibacter</taxon>
    </lineage>
</organism>
<feature type="domain" description="BPP" evidence="1">
    <location>
        <begin position="20"/>
        <end position="350"/>
    </location>
</feature>
<dbReference type="InterPro" id="IPR011042">
    <property type="entry name" value="6-blade_b-propeller_TolB-like"/>
</dbReference>
<name>A0A6L3ZFF8_9FLAO</name>
<accession>A0A6L3ZFF8</accession>
<proteinExistence type="predicted"/>
<evidence type="ECO:0000313" key="3">
    <source>
        <dbReference type="Proteomes" id="UP000484164"/>
    </source>
</evidence>
<dbReference type="Gene3D" id="2.120.10.30">
    <property type="entry name" value="TolB, C-terminal domain"/>
    <property type="match status" value="1"/>
</dbReference>
<evidence type="ECO:0000313" key="2">
    <source>
        <dbReference type="EMBL" id="KAB2816268.1"/>
    </source>
</evidence>
<dbReference type="AlphaFoldDB" id="A0A6L3ZFF8"/>